<dbReference type="PANTHER" id="PTHR22642:SF2">
    <property type="entry name" value="PROTEIN LONG AFTER FAR-RED 3"/>
    <property type="match status" value="1"/>
</dbReference>
<dbReference type="CDD" id="cd01300">
    <property type="entry name" value="YtcJ_like"/>
    <property type="match status" value="1"/>
</dbReference>
<reference evidence="2" key="1">
    <citation type="submission" date="2020-09" db="EMBL/GenBank/DDBJ databases">
        <title>A novel bacterium of genus Mangrovicoccus, isolated from South China Sea.</title>
        <authorList>
            <person name="Huang H."/>
            <person name="Mo K."/>
            <person name="Hu Y."/>
        </authorList>
    </citation>
    <scope>NUCLEOTIDE SEQUENCE</scope>
    <source>
        <strain evidence="2">HB182678</strain>
    </source>
</reference>
<dbReference type="SUPFAM" id="SSF51338">
    <property type="entry name" value="Composite domain of metallo-dependent hydrolases"/>
    <property type="match status" value="1"/>
</dbReference>
<dbReference type="Proteomes" id="UP000609121">
    <property type="component" value="Unassembled WGS sequence"/>
</dbReference>
<dbReference type="InterPro" id="IPR013108">
    <property type="entry name" value="Amidohydro_3"/>
</dbReference>
<dbReference type="EMBL" id="JACVXA010000043">
    <property type="protein sequence ID" value="MBE3639300.1"/>
    <property type="molecule type" value="Genomic_DNA"/>
</dbReference>
<accession>A0A8J7CI91</accession>
<dbReference type="GO" id="GO:0016810">
    <property type="term" value="F:hydrolase activity, acting on carbon-nitrogen (but not peptide) bonds"/>
    <property type="evidence" value="ECO:0007669"/>
    <property type="project" value="InterPro"/>
</dbReference>
<dbReference type="InterPro" id="IPR011059">
    <property type="entry name" value="Metal-dep_hydrolase_composite"/>
</dbReference>
<dbReference type="AlphaFoldDB" id="A0A8J7CI91"/>
<organism evidence="2 3">
    <name type="scientific">Mangrovicoccus algicola</name>
    <dbReference type="NCBI Taxonomy" id="2771008"/>
    <lineage>
        <taxon>Bacteria</taxon>
        <taxon>Pseudomonadati</taxon>
        <taxon>Pseudomonadota</taxon>
        <taxon>Alphaproteobacteria</taxon>
        <taxon>Rhodobacterales</taxon>
        <taxon>Paracoccaceae</taxon>
        <taxon>Mangrovicoccus</taxon>
    </lineage>
</organism>
<name>A0A8J7CI91_9RHOB</name>
<comment type="caution">
    <text evidence="2">The sequence shown here is derived from an EMBL/GenBank/DDBJ whole genome shotgun (WGS) entry which is preliminary data.</text>
</comment>
<dbReference type="PANTHER" id="PTHR22642">
    <property type="entry name" value="IMIDAZOLONEPROPIONASE"/>
    <property type="match status" value="1"/>
</dbReference>
<dbReference type="InterPro" id="IPR032466">
    <property type="entry name" value="Metal_Hydrolase"/>
</dbReference>
<dbReference type="Pfam" id="PF07969">
    <property type="entry name" value="Amidohydro_3"/>
    <property type="match status" value="1"/>
</dbReference>
<dbReference type="Gene3D" id="3.20.20.140">
    <property type="entry name" value="Metal-dependent hydrolases"/>
    <property type="match status" value="1"/>
</dbReference>
<dbReference type="InterPro" id="IPR033932">
    <property type="entry name" value="YtcJ-like"/>
</dbReference>
<feature type="domain" description="Amidohydrolase 3" evidence="1">
    <location>
        <begin position="36"/>
        <end position="531"/>
    </location>
</feature>
<dbReference type="Gene3D" id="3.10.310.70">
    <property type="match status" value="1"/>
</dbReference>
<gene>
    <name evidence="2" type="ORF">ICN82_13960</name>
</gene>
<keyword evidence="3" id="KW-1185">Reference proteome</keyword>
<dbReference type="Gene3D" id="2.30.40.10">
    <property type="entry name" value="Urease, subunit C, domain 1"/>
    <property type="match status" value="1"/>
</dbReference>
<evidence type="ECO:0000259" key="1">
    <source>
        <dbReference type="Pfam" id="PF07969"/>
    </source>
</evidence>
<evidence type="ECO:0000313" key="2">
    <source>
        <dbReference type="EMBL" id="MBE3639300.1"/>
    </source>
</evidence>
<dbReference type="SUPFAM" id="SSF51556">
    <property type="entry name" value="Metallo-dependent hydrolases"/>
    <property type="match status" value="1"/>
</dbReference>
<evidence type="ECO:0000313" key="3">
    <source>
        <dbReference type="Proteomes" id="UP000609121"/>
    </source>
</evidence>
<protein>
    <submittedName>
        <fullName evidence="2">Amidohydrolase</fullName>
    </submittedName>
</protein>
<sequence>MPPLHITGATDPLTGRETSVAMADGIIVPAPPPGSREIDGRGLFLLPGLIDSHLHLLTGGVALGQLNLLEVKGEAAFRAALAAYAEGRDRDPVLCCWSANYDIFGPGTRPDRHLLDRICPDRPLLMTSVDWHCAWANTAALRLAGLMETVPEMPGVILGPDGLPDGELQEFAAMGLVQRHAASGGREGLALAGREPAAPDAAARAHDRAALAAAMAECARFGITAVANMDGSLYLADLLTDMATAGELPIRVSLPMTVAPDHDDARVAALLDAACRPPAGRLSFGRVKMFMDGVFDTFTALRTDDYPGRPGFRSAPLFPADRFAEVCIAADARGLQIQTHAVGDGAVRAVLDGYEAAQRANGRRDARHRVEHIDMLHPDDLPRLRDLGATASMQPVHPPGSSGLPLEPTVSIMGRARWGDTFPWAAIARAGVPLAFGTDWPTAPLSPFNAIHAALARQPWAPDGPDQRLPLAGVLAAYTSGGAHALHMEDRRRRLAPGMEADLVLLEGDPAGLARGPGACRAALTVCGGAITHEALP</sequence>
<proteinExistence type="predicted"/>
<dbReference type="RefSeq" id="WP_193183835.1">
    <property type="nucleotide sequence ID" value="NZ_JACVXA010000043.1"/>
</dbReference>